<dbReference type="InterPro" id="IPR001296">
    <property type="entry name" value="Glyco_trans_1"/>
</dbReference>
<evidence type="ECO:0000313" key="6">
    <source>
        <dbReference type="Proteomes" id="UP000062768"/>
    </source>
</evidence>
<evidence type="ECO:0000313" key="3">
    <source>
        <dbReference type="EMBL" id="AIS32112.1"/>
    </source>
</evidence>
<dbReference type="OrthoDB" id="132546at2157"/>
<dbReference type="AlphaFoldDB" id="A0A089ZDJ9"/>
<reference evidence="3" key="1">
    <citation type="submission" date="2013-12" db="EMBL/GenBank/DDBJ databases">
        <title>The complete genome sequence of Methanobacterium sp. BRM9.</title>
        <authorList>
            <consortium name="Pastoral Greenhouse Gas Research Consortium"/>
            <person name="Kelly W.J."/>
            <person name="Leahy S.C."/>
            <person name="Perry R."/>
            <person name="Li D."/>
            <person name="Altermann E."/>
            <person name="Lambie S.C."/>
            <person name="Attwood G.T."/>
        </authorList>
    </citation>
    <scope>NUCLEOTIDE SEQUENCE [LARGE SCALE GENOMIC DNA]</scope>
    <source>
        <strain evidence="3">BRM9</strain>
    </source>
</reference>
<proteinExistence type="predicted"/>
<reference evidence="4" key="2">
    <citation type="submission" date="2014-09" db="EMBL/GenBank/DDBJ databases">
        <authorList>
            <person name="Bishop-Lilly K.A."/>
            <person name="Broomall S.M."/>
            <person name="Chain P.S."/>
            <person name="Chertkov O."/>
            <person name="Coyne S.R."/>
            <person name="Daligault H.E."/>
            <person name="Davenport K.W."/>
            <person name="Erkkila T."/>
            <person name="Frey K.G."/>
            <person name="Gibbons H.S."/>
            <person name="Gu W."/>
            <person name="Jaissle J."/>
            <person name="Johnson S.L."/>
            <person name="Koroleva G.I."/>
            <person name="Ladner J.T."/>
            <person name="Lo C.-C."/>
            <person name="Minogue T.D."/>
            <person name="Munk C."/>
            <person name="Palacios G.F."/>
            <person name="Redden C.L."/>
            <person name="Rosenzweig C.N."/>
            <person name="Scholz M.B."/>
            <person name="Teshima H."/>
            <person name="Xu Y."/>
        </authorList>
    </citation>
    <scope>NUCLEOTIDE SEQUENCE</scope>
    <source>
        <strain evidence="4">Mb9</strain>
    </source>
</reference>
<feature type="domain" description="Glycosyl transferase family 1" evidence="1">
    <location>
        <begin position="191"/>
        <end position="359"/>
    </location>
</feature>
<dbReference type="Proteomes" id="UP000029661">
    <property type="component" value="Chromosome"/>
</dbReference>
<evidence type="ECO:0000259" key="2">
    <source>
        <dbReference type="Pfam" id="PF13439"/>
    </source>
</evidence>
<dbReference type="CDD" id="cd03811">
    <property type="entry name" value="GT4_GT28_WabH-like"/>
    <property type="match status" value="1"/>
</dbReference>
<dbReference type="STRING" id="2162.BRM9_1297"/>
<dbReference type="RefSeq" id="WP_048085195.1">
    <property type="nucleotide sequence ID" value="NZ_CP006933.1"/>
</dbReference>
<dbReference type="Gene3D" id="3.40.50.2000">
    <property type="entry name" value="Glycogen Phosphorylase B"/>
    <property type="match status" value="2"/>
</dbReference>
<keyword evidence="3" id="KW-0808">Transferase</keyword>
<dbReference type="PATRIC" id="fig|2162.10.peg.1060"/>
<keyword evidence="6" id="KW-1185">Reference proteome</keyword>
<dbReference type="Proteomes" id="UP000062768">
    <property type="component" value="Chromosome I"/>
</dbReference>
<gene>
    <name evidence="3" type="ORF">BRM9_1297</name>
    <name evidence="4" type="ORF">MB9_1015</name>
</gene>
<dbReference type="PANTHER" id="PTHR12526">
    <property type="entry name" value="GLYCOSYLTRANSFERASE"/>
    <property type="match status" value="1"/>
</dbReference>
<dbReference type="GO" id="GO:0016757">
    <property type="term" value="F:glycosyltransferase activity"/>
    <property type="evidence" value="ECO:0007669"/>
    <property type="project" value="InterPro"/>
</dbReference>
<dbReference type="SUPFAM" id="SSF53756">
    <property type="entry name" value="UDP-Glycosyltransferase/glycogen phosphorylase"/>
    <property type="match status" value="1"/>
</dbReference>
<accession>A0A089ZDJ9</accession>
<protein>
    <submittedName>
        <fullName evidence="3">Glycosyl transferase GT4 family</fullName>
    </submittedName>
    <submittedName>
        <fullName evidence="4">Group 1 glycosyl transferase</fullName>
    </submittedName>
</protein>
<name>A0A089ZDJ9_METFO</name>
<dbReference type="EMBL" id="LN734822">
    <property type="protein sequence ID" value="CEL24654.1"/>
    <property type="molecule type" value="Genomic_DNA"/>
</dbReference>
<dbReference type="Pfam" id="PF00534">
    <property type="entry name" value="Glycos_transf_1"/>
    <property type="match status" value="1"/>
</dbReference>
<feature type="domain" description="Glycosyltransferase subfamily 4-like N-terminal" evidence="2">
    <location>
        <begin position="16"/>
        <end position="188"/>
    </location>
</feature>
<evidence type="ECO:0000259" key="1">
    <source>
        <dbReference type="Pfam" id="PF00534"/>
    </source>
</evidence>
<dbReference type="KEGG" id="mfc:BRM9_1297"/>
<dbReference type="Pfam" id="PF13439">
    <property type="entry name" value="Glyco_transf_4"/>
    <property type="match status" value="1"/>
</dbReference>
<dbReference type="PANTHER" id="PTHR12526:SF630">
    <property type="entry name" value="GLYCOSYLTRANSFERASE"/>
    <property type="match status" value="1"/>
</dbReference>
<sequence length="379" mass="43420">MKIAYVYDAAYPWVKGGAEKRVYDLALRMAQRGHEVHCYSWGWWWAEEGKKDIILDGIHLHGVGEPRELYTDNRRSISEAILFAFKLTPLLWKEKFKVVDCQGFPFFSCFPAKFHSLMGKSFLIITALEVWGDYWYTYLGFMGFFGKVLEKIIYHLSDHIICISPKTEKDLKNIRRTGQSTVIPPGINFKEIEQISPKNEEWDLIFAGRLIKEKRVDLLIRSLPTVKKNNPHVKCLIIGDGPEMEKLKGLVQELDLLNNVKFMGFLENVSDLFGFMKASNVFVLPSEREGFGMVVVEANACGLPVVVVEGSMNAAADLVQEGVNGFITPPHEKDMALKINQALKERDKLKTNCIESARRYDWNEIVSHLEAYYQKSINE</sequence>
<dbReference type="GeneID" id="26739266"/>
<evidence type="ECO:0000313" key="5">
    <source>
        <dbReference type="Proteomes" id="UP000029661"/>
    </source>
</evidence>
<organism evidence="3 5">
    <name type="scientific">Methanobacterium formicicum</name>
    <dbReference type="NCBI Taxonomy" id="2162"/>
    <lineage>
        <taxon>Archaea</taxon>
        <taxon>Methanobacteriati</taxon>
        <taxon>Methanobacteriota</taxon>
        <taxon>Methanomada group</taxon>
        <taxon>Methanobacteria</taxon>
        <taxon>Methanobacteriales</taxon>
        <taxon>Methanobacteriaceae</taxon>
        <taxon>Methanobacterium</taxon>
    </lineage>
</organism>
<dbReference type="EMBL" id="CP006933">
    <property type="protein sequence ID" value="AIS32112.1"/>
    <property type="molecule type" value="Genomic_DNA"/>
</dbReference>
<dbReference type="InterPro" id="IPR028098">
    <property type="entry name" value="Glyco_trans_4-like_N"/>
</dbReference>
<evidence type="ECO:0000313" key="4">
    <source>
        <dbReference type="EMBL" id="CEL24654.1"/>
    </source>
</evidence>